<dbReference type="EMBL" id="MNCJ02000330">
    <property type="protein sequence ID" value="KAF5766770.1"/>
    <property type="molecule type" value="Genomic_DNA"/>
</dbReference>
<sequence>MKTIHEEFVNRKKEKRSENDEHVEMNRAEPSYHCECCVDERLWFSGELYRRWCGHRWRWWWLWRSSVCVLRRRGHDELYEELWELYER</sequence>
<reference evidence="1" key="1">
    <citation type="journal article" date="2017" name="Nature">
        <title>The sunflower genome provides insights into oil metabolism, flowering and Asterid evolution.</title>
        <authorList>
            <person name="Badouin H."/>
            <person name="Gouzy J."/>
            <person name="Grassa C.J."/>
            <person name="Murat F."/>
            <person name="Staton S.E."/>
            <person name="Cottret L."/>
            <person name="Lelandais-Briere C."/>
            <person name="Owens G.L."/>
            <person name="Carrere S."/>
            <person name="Mayjonade B."/>
            <person name="Legrand L."/>
            <person name="Gill N."/>
            <person name="Kane N.C."/>
            <person name="Bowers J.E."/>
            <person name="Hubner S."/>
            <person name="Bellec A."/>
            <person name="Berard A."/>
            <person name="Berges H."/>
            <person name="Blanchet N."/>
            <person name="Boniface M.C."/>
            <person name="Brunel D."/>
            <person name="Catrice O."/>
            <person name="Chaidir N."/>
            <person name="Claudel C."/>
            <person name="Donnadieu C."/>
            <person name="Faraut T."/>
            <person name="Fievet G."/>
            <person name="Helmstetter N."/>
            <person name="King M."/>
            <person name="Knapp S.J."/>
            <person name="Lai Z."/>
            <person name="Le Paslier M.C."/>
            <person name="Lippi Y."/>
            <person name="Lorenzon L."/>
            <person name="Mandel J.R."/>
            <person name="Marage G."/>
            <person name="Marchand G."/>
            <person name="Marquand E."/>
            <person name="Bret-Mestries E."/>
            <person name="Morien E."/>
            <person name="Nambeesan S."/>
            <person name="Nguyen T."/>
            <person name="Pegot-Espagnet P."/>
            <person name="Pouilly N."/>
            <person name="Raftis F."/>
            <person name="Sallet E."/>
            <person name="Schiex T."/>
            <person name="Thomas J."/>
            <person name="Vandecasteele C."/>
            <person name="Vares D."/>
            <person name="Vear F."/>
            <person name="Vautrin S."/>
            <person name="Crespi M."/>
            <person name="Mangin B."/>
            <person name="Burke J.M."/>
            <person name="Salse J."/>
            <person name="Munos S."/>
            <person name="Vincourt P."/>
            <person name="Rieseberg L.H."/>
            <person name="Langlade N.B."/>
        </authorList>
    </citation>
    <scope>NUCLEOTIDE SEQUENCE</scope>
    <source>
        <tissue evidence="1">Leaves</tissue>
    </source>
</reference>
<keyword evidence="2" id="KW-1185">Reference proteome</keyword>
<reference evidence="1" key="2">
    <citation type="submission" date="2020-06" db="EMBL/GenBank/DDBJ databases">
        <title>Helianthus annuus Genome sequencing and assembly Release 2.</title>
        <authorList>
            <person name="Gouzy J."/>
            <person name="Langlade N."/>
            <person name="Munos S."/>
        </authorList>
    </citation>
    <scope>NUCLEOTIDE SEQUENCE</scope>
    <source>
        <tissue evidence="1">Leaves</tissue>
    </source>
</reference>
<protein>
    <submittedName>
        <fullName evidence="1">Uncharacterized protein</fullName>
    </submittedName>
</protein>
<dbReference type="Gramene" id="mRNA:HanXRQr2_Chr15g0719341">
    <property type="protein sequence ID" value="CDS:HanXRQr2_Chr15g0719341.1"/>
    <property type="gene ID" value="HanXRQr2_Chr15g0719341"/>
</dbReference>
<gene>
    <name evidence="1" type="ORF">HanXRQr2_Chr15g0719341</name>
</gene>
<dbReference type="AlphaFoldDB" id="A0A9K3E4E5"/>
<evidence type="ECO:0000313" key="2">
    <source>
        <dbReference type="Proteomes" id="UP000215914"/>
    </source>
</evidence>
<proteinExistence type="predicted"/>
<comment type="caution">
    <text evidence="1">The sequence shown here is derived from an EMBL/GenBank/DDBJ whole genome shotgun (WGS) entry which is preliminary data.</text>
</comment>
<dbReference type="Proteomes" id="UP000215914">
    <property type="component" value="Unassembled WGS sequence"/>
</dbReference>
<accession>A0A9K3E4E5</accession>
<evidence type="ECO:0000313" key="1">
    <source>
        <dbReference type="EMBL" id="KAF5766770.1"/>
    </source>
</evidence>
<name>A0A9K3E4E5_HELAN</name>
<organism evidence="1 2">
    <name type="scientific">Helianthus annuus</name>
    <name type="common">Common sunflower</name>
    <dbReference type="NCBI Taxonomy" id="4232"/>
    <lineage>
        <taxon>Eukaryota</taxon>
        <taxon>Viridiplantae</taxon>
        <taxon>Streptophyta</taxon>
        <taxon>Embryophyta</taxon>
        <taxon>Tracheophyta</taxon>
        <taxon>Spermatophyta</taxon>
        <taxon>Magnoliopsida</taxon>
        <taxon>eudicotyledons</taxon>
        <taxon>Gunneridae</taxon>
        <taxon>Pentapetalae</taxon>
        <taxon>asterids</taxon>
        <taxon>campanulids</taxon>
        <taxon>Asterales</taxon>
        <taxon>Asteraceae</taxon>
        <taxon>Asteroideae</taxon>
        <taxon>Heliantheae alliance</taxon>
        <taxon>Heliantheae</taxon>
        <taxon>Helianthus</taxon>
    </lineage>
</organism>